<organism evidence="2 3">
    <name type="scientific">Fragilariopsis cylindrus CCMP1102</name>
    <dbReference type="NCBI Taxonomy" id="635003"/>
    <lineage>
        <taxon>Eukaryota</taxon>
        <taxon>Sar</taxon>
        <taxon>Stramenopiles</taxon>
        <taxon>Ochrophyta</taxon>
        <taxon>Bacillariophyta</taxon>
        <taxon>Bacillariophyceae</taxon>
        <taxon>Bacillariophycidae</taxon>
        <taxon>Bacillariales</taxon>
        <taxon>Bacillariaceae</taxon>
        <taxon>Fragilariopsis</taxon>
    </lineage>
</organism>
<feature type="compositionally biased region" description="Pro residues" evidence="1">
    <location>
        <begin position="419"/>
        <end position="428"/>
    </location>
</feature>
<accession>A0A1E7FD63</accession>
<proteinExistence type="predicted"/>
<dbReference type="EMBL" id="KV784358">
    <property type="protein sequence ID" value="OEU16066.1"/>
    <property type="molecule type" value="Genomic_DNA"/>
</dbReference>
<feature type="compositionally biased region" description="Polar residues" evidence="1">
    <location>
        <begin position="51"/>
        <end position="60"/>
    </location>
</feature>
<protein>
    <submittedName>
        <fullName evidence="2">Uncharacterized protein</fullName>
    </submittedName>
</protein>
<evidence type="ECO:0000313" key="3">
    <source>
        <dbReference type="Proteomes" id="UP000095751"/>
    </source>
</evidence>
<feature type="compositionally biased region" description="Basic and acidic residues" evidence="1">
    <location>
        <begin position="238"/>
        <end position="250"/>
    </location>
</feature>
<dbReference type="Proteomes" id="UP000095751">
    <property type="component" value="Unassembled WGS sequence"/>
</dbReference>
<feature type="compositionally biased region" description="Basic and acidic residues" evidence="1">
    <location>
        <begin position="128"/>
        <end position="137"/>
    </location>
</feature>
<feature type="compositionally biased region" description="Basic residues" evidence="1">
    <location>
        <begin position="61"/>
        <end position="72"/>
    </location>
</feature>
<reference evidence="2 3" key="1">
    <citation type="submission" date="2016-09" db="EMBL/GenBank/DDBJ databases">
        <title>Extensive genetic diversity and differential bi-allelic expression allows diatom success in the polar Southern Ocean.</title>
        <authorList>
            <consortium name="DOE Joint Genome Institute"/>
            <person name="Mock T."/>
            <person name="Otillar R.P."/>
            <person name="Strauss J."/>
            <person name="Dupont C."/>
            <person name="Frickenhaus S."/>
            <person name="Maumus F."/>
            <person name="Mcmullan M."/>
            <person name="Sanges R."/>
            <person name="Schmutz J."/>
            <person name="Toseland A."/>
            <person name="Valas R."/>
            <person name="Veluchamy A."/>
            <person name="Ward B.J."/>
            <person name="Allen A."/>
            <person name="Barry K."/>
            <person name="Falciatore A."/>
            <person name="Ferrante M."/>
            <person name="Fortunato A.E."/>
            <person name="Gloeckner G."/>
            <person name="Gruber A."/>
            <person name="Hipkin R."/>
            <person name="Janech M."/>
            <person name="Kroth P."/>
            <person name="Leese F."/>
            <person name="Lindquist E."/>
            <person name="Lyon B.R."/>
            <person name="Martin J."/>
            <person name="Mayer C."/>
            <person name="Parker M."/>
            <person name="Quesneville H."/>
            <person name="Raymond J."/>
            <person name="Uhlig C."/>
            <person name="Valentin K.U."/>
            <person name="Worden A.Z."/>
            <person name="Armbrust E.V."/>
            <person name="Bowler C."/>
            <person name="Green B."/>
            <person name="Moulton V."/>
            <person name="Van Oosterhout C."/>
            <person name="Grigoriev I."/>
        </authorList>
    </citation>
    <scope>NUCLEOTIDE SEQUENCE [LARGE SCALE GENOMIC DNA]</scope>
    <source>
        <strain evidence="2 3">CCMP1102</strain>
    </source>
</reference>
<dbReference type="InParanoid" id="A0A1E7FD63"/>
<dbReference type="AlphaFoldDB" id="A0A1E7FD63"/>
<feature type="region of interest" description="Disordered" evidence="1">
    <location>
        <begin position="232"/>
        <end position="351"/>
    </location>
</feature>
<feature type="compositionally biased region" description="Basic residues" evidence="1">
    <location>
        <begin position="282"/>
        <end position="291"/>
    </location>
</feature>
<feature type="compositionally biased region" description="Polar residues" evidence="1">
    <location>
        <begin position="1"/>
        <end position="23"/>
    </location>
</feature>
<dbReference type="OrthoDB" id="49562at2759"/>
<feature type="compositionally biased region" description="Low complexity" evidence="1">
    <location>
        <begin position="24"/>
        <end position="42"/>
    </location>
</feature>
<evidence type="ECO:0000256" key="1">
    <source>
        <dbReference type="SAM" id="MobiDB-lite"/>
    </source>
</evidence>
<sequence length="428" mass="47296">MTNSAIEIMVTTSTTEQRSTELPSKSSISISKSKASSQQQKSGDNKKTNSDDYVNINQHGSKIKRGSKHVSRKGTDNESFFSYSSVSSSSSSSSSYTISLLEDKKYASPLLYVPQTTTTTKIIQRQQKQSEVHEKQQHQQQQNECPPPLQVSMENFQRIGQKGTEVRGLIVPSQRQRQLMRQVSGLGLEDPVFDNSDRTDVVDHDRITVGEEGKLSDSTKATSNFTISIPRPPLGLCGDKKRPTLDETIHSHSPSIRSDPNYVPSHGSFRSRATPSSTARTRERKLPRKLPRSSLNSTTHSYSAPSIISEPTYDPPSGSFKNVPPNGSFKMKKITKQKTRRNSNDSAATRISHDDDDDILASQVNEILSMNDSFASFDVASIATASASVAMKNRKVNRSVPNRQDSRLSTSSKSSSKYVPPPALHHNH</sequence>
<feature type="region of interest" description="Disordered" evidence="1">
    <location>
        <begin position="126"/>
        <end position="148"/>
    </location>
</feature>
<name>A0A1E7FD63_9STRA</name>
<dbReference type="KEGG" id="fcy:FRACYDRAFT_238652"/>
<keyword evidence="3" id="KW-1185">Reference proteome</keyword>
<feature type="region of interest" description="Disordered" evidence="1">
    <location>
        <begin position="1"/>
        <end position="77"/>
    </location>
</feature>
<feature type="region of interest" description="Disordered" evidence="1">
    <location>
        <begin position="393"/>
        <end position="428"/>
    </location>
</feature>
<evidence type="ECO:0000313" key="2">
    <source>
        <dbReference type="EMBL" id="OEU16066.1"/>
    </source>
</evidence>
<feature type="compositionally biased region" description="Polar residues" evidence="1">
    <location>
        <begin position="293"/>
        <end position="306"/>
    </location>
</feature>
<feature type="compositionally biased region" description="Low complexity" evidence="1">
    <location>
        <begin position="407"/>
        <end position="416"/>
    </location>
</feature>
<gene>
    <name evidence="2" type="ORF">FRACYDRAFT_238652</name>
</gene>
<feature type="compositionally biased region" description="Basic residues" evidence="1">
    <location>
        <begin position="330"/>
        <end position="341"/>
    </location>
</feature>